<gene>
    <name evidence="4" type="ORF">FHX39_001529</name>
</gene>
<dbReference type="EMBL" id="JACHZG010000001">
    <property type="protein sequence ID" value="MBB3326585.1"/>
    <property type="molecule type" value="Genomic_DNA"/>
</dbReference>
<accession>A0A7W5P6K0</accession>
<dbReference type="InterPro" id="IPR005183">
    <property type="entry name" value="DUF305_CopM-like"/>
</dbReference>
<keyword evidence="2" id="KW-0732">Signal</keyword>
<proteinExistence type="predicted"/>
<comment type="caution">
    <text evidence="4">The sequence shown here is derived from an EMBL/GenBank/DDBJ whole genome shotgun (WGS) entry which is preliminary data.</text>
</comment>
<dbReference type="Proteomes" id="UP000565572">
    <property type="component" value="Unassembled WGS sequence"/>
</dbReference>
<feature type="chain" id="PRO_5031289180" evidence="2">
    <location>
        <begin position="24"/>
        <end position="213"/>
    </location>
</feature>
<evidence type="ECO:0000256" key="2">
    <source>
        <dbReference type="SAM" id="SignalP"/>
    </source>
</evidence>
<sequence>MKHPRLLAAAALLAGVTTVTGCASNPRIAEPGPEATRTRPSLTPGTRSAGSSEPTSGSHNAADVTFAVAMLRHHEHATQLSDKLLSKQGIDPAVTSLATRMKATQGPEIDQMNTWLTTWRQQDPRLQARGGTAEADPDDDPASQTDLDALDHAIGADASKLFLTTMIKYHQGALGIARRELDEGQDGDVKQIALTITTLDQAQIIEMNWLLPH</sequence>
<organism evidence="4 5">
    <name type="scientific">Microlunatus antarcticus</name>
    <dbReference type="NCBI Taxonomy" id="53388"/>
    <lineage>
        <taxon>Bacteria</taxon>
        <taxon>Bacillati</taxon>
        <taxon>Actinomycetota</taxon>
        <taxon>Actinomycetes</taxon>
        <taxon>Propionibacteriales</taxon>
        <taxon>Propionibacteriaceae</taxon>
        <taxon>Microlunatus</taxon>
    </lineage>
</organism>
<feature type="region of interest" description="Disordered" evidence="1">
    <location>
        <begin position="24"/>
        <end position="60"/>
    </location>
</feature>
<dbReference type="RefSeq" id="WP_183337506.1">
    <property type="nucleotide sequence ID" value="NZ_JACHZG010000001.1"/>
</dbReference>
<keyword evidence="5" id="KW-1185">Reference proteome</keyword>
<name>A0A7W5P6K0_9ACTN</name>
<dbReference type="Pfam" id="PF03713">
    <property type="entry name" value="DUF305"/>
    <property type="match status" value="1"/>
</dbReference>
<evidence type="ECO:0000313" key="4">
    <source>
        <dbReference type="EMBL" id="MBB3326585.1"/>
    </source>
</evidence>
<evidence type="ECO:0000259" key="3">
    <source>
        <dbReference type="Pfam" id="PF03713"/>
    </source>
</evidence>
<dbReference type="InterPro" id="IPR012347">
    <property type="entry name" value="Ferritin-like"/>
</dbReference>
<evidence type="ECO:0000313" key="5">
    <source>
        <dbReference type="Proteomes" id="UP000565572"/>
    </source>
</evidence>
<reference evidence="4 5" key="1">
    <citation type="submission" date="2020-08" db="EMBL/GenBank/DDBJ databases">
        <title>Sequencing the genomes of 1000 actinobacteria strains.</title>
        <authorList>
            <person name="Klenk H.-P."/>
        </authorList>
    </citation>
    <scope>NUCLEOTIDE SEQUENCE [LARGE SCALE GENOMIC DNA]</scope>
    <source>
        <strain evidence="4 5">DSM 11053</strain>
    </source>
</reference>
<feature type="domain" description="DUF305" evidence="3">
    <location>
        <begin position="63"/>
        <end position="210"/>
    </location>
</feature>
<dbReference type="PROSITE" id="PS51257">
    <property type="entry name" value="PROKAR_LIPOPROTEIN"/>
    <property type="match status" value="1"/>
</dbReference>
<feature type="compositionally biased region" description="Polar residues" evidence="1">
    <location>
        <begin position="38"/>
        <end position="59"/>
    </location>
</feature>
<evidence type="ECO:0000256" key="1">
    <source>
        <dbReference type="SAM" id="MobiDB-lite"/>
    </source>
</evidence>
<protein>
    <submittedName>
        <fullName evidence="4">Uncharacterized protein (DUF305 family)</fullName>
    </submittedName>
</protein>
<dbReference type="Gene3D" id="1.20.1260.10">
    <property type="match status" value="1"/>
</dbReference>
<dbReference type="PANTHER" id="PTHR36933">
    <property type="entry name" value="SLL0788 PROTEIN"/>
    <property type="match status" value="1"/>
</dbReference>
<dbReference type="AlphaFoldDB" id="A0A7W5P6K0"/>
<dbReference type="PANTHER" id="PTHR36933:SF1">
    <property type="entry name" value="SLL0788 PROTEIN"/>
    <property type="match status" value="1"/>
</dbReference>
<feature type="signal peptide" evidence="2">
    <location>
        <begin position="1"/>
        <end position="23"/>
    </location>
</feature>